<dbReference type="EMBL" id="PGFF01000001">
    <property type="protein sequence ID" value="PJJ72551.1"/>
    <property type="molecule type" value="Genomic_DNA"/>
</dbReference>
<dbReference type="InterPro" id="IPR049713">
    <property type="entry name" value="Pr6Pr-like"/>
</dbReference>
<keyword evidence="4" id="KW-1185">Reference proteome</keyword>
<dbReference type="OrthoDB" id="9809977at2"/>
<feature type="transmembrane region" description="Helical" evidence="2">
    <location>
        <begin position="31"/>
        <end position="54"/>
    </location>
</feature>
<dbReference type="RefSeq" id="WP_100364726.1">
    <property type="nucleotide sequence ID" value="NZ_PGFF01000001.1"/>
</dbReference>
<reference evidence="3 4" key="1">
    <citation type="submission" date="2017-11" db="EMBL/GenBank/DDBJ databases">
        <title>Genomic Encyclopedia of Archaeal and Bacterial Type Strains, Phase II (KMG-II): From Individual Species to Whole Genera.</title>
        <authorList>
            <person name="Goeker M."/>
        </authorList>
    </citation>
    <scope>NUCLEOTIDE SEQUENCE [LARGE SCALE GENOMIC DNA]</scope>
    <source>
        <strain evidence="3 4">DSM 27393</strain>
    </source>
</reference>
<organism evidence="3 4">
    <name type="scientific">Diaminobutyricimonas aerilata</name>
    <dbReference type="NCBI Taxonomy" id="1162967"/>
    <lineage>
        <taxon>Bacteria</taxon>
        <taxon>Bacillati</taxon>
        <taxon>Actinomycetota</taxon>
        <taxon>Actinomycetes</taxon>
        <taxon>Micrococcales</taxon>
        <taxon>Microbacteriaceae</taxon>
        <taxon>Diaminobutyricimonas</taxon>
    </lineage>
</organism>
<dbReference type="Proteomes" id="UP000228758">
    <property type="component" value="Unassembled WGS sequence"/>
</dbReference>
<accession>A0A2M9CKW7</accession>
<feature type="transmembrane region" description="Helical" evidence="2">
    <location>
        <begin position="149"/>
        <end position="172"/>
    </location>
</feature>
<feature type="transmembrane region" description="Helical" evidence="2">
    <location>
        <begin position="92"/>
        <end position="111"/>
    </location>
</feature>
<evidence type="ECO:0000256" key="1">
    <source>
        <dbReference type="SAM" id="MobiDB-lite"/>
    </source>
</evidence>
<feature type="transmembrane region" description="Helical" evidence="2">
    <location>
        <begin position="184"/>
        <end position="212"/>
    </location>
</feature>
<gene>
    <name evidence="3" type="ORF">CLV46_2123</name>
</gene>
<keyword evidence="2" id="KW-0472">Membrane</keyword>
<sequence>MSGPDVGSSGPRRVRPPFPSSLRPVRVLRGVLGVVVLAIVAVDLGLVAGALPAFDIGNYFGQFTIVSNLLVAASFLLGALRPGRGAELARASAVVAILATSVLFHLLIGTAGASGPVLNALLHDVVPALALLDWLLVRGRAGVRWWHPLATLVVPVLYFGITLLRGAVIGWYPYPFLDASGPAGYAALVGTLAPVLVAFLLLAVLVVALGVARDAPAARSGPHAGKTVGAPPPRRLR</sequence>
<keyword evidence="2" id="KW-0812">Transmembrane</keyword>
<keyword evidence="2" id="KW-1133">Transmembrane helix</keyword>
<feature type="region of interest" description="Disordered" evidence="1">
    <location>
        <begin position="216"/>
        <end position="237"/>
    </location>
</feature>
<proteinExistence type="predicted"/>
<evidence type="ECO:0000256" key="2">
    <source>
        <dbReference type="SAM" id="Phobius"/>
    </source>
</evidence>
<evidence type="ECO:0000313" key="4">
    <source>
        <dbReference type="Proteomes" id="UP000228758"/>
    </source>
</evidence>
<feature type="transmembrane region" description="Helical" evidence="2">
    <location>
        <begin position="60"/>
        <end position="80"/>
    </location>
</feature>
<dbReference type="NCBIfam" id="NF038065">
    <property type="entry name" value="Pr6Pr"/>
    <property type="match status" value="1"/>
</dbReference>
<comment type="caution">
    <text evidence="3">The sequence shown here is derived from an EMBL/GenBank/DDBJ whole genome shotgun (WGS) entry which is preliminary data.</text>
</comment>
<evidence type="ECO:0008006" key="5">
    <source>
        <dbReference type="Google" id="ProtNLM"/>
    </source>
</evidence>
<protein>
    <recommendedName>
        <fullName evidence="5">FAR-17a/AIG1-like protein</fullName>
    </recommendedName>
</protein>
<evidence type="ECO:0000313" key="3">
    <source>
        <dbReference type="EMBL" id="PJJ72551.1"/>
    </source>
</evidence>
<dbReference type="AlphaFoldDB" id="A0A2M9CKW7"/>
<name>A0A2M9CKW7_9MICO</name>
<feature type="transmembrane region" description="Helical" evidence="2">
    <location>
        <begin position="117"/>
        <end position="137"/>
    </location>
</feature>